<dbReference type="AlphaFoldDB" id="A0A158B9B7"/>
<dbReference type="Gene3D" id="1.10.1070.20">
    <property type="match status" value="1"/>
</dbReference>
<proteinExistence type="inferred from homology"/>
<accession>A0A158B9B7</accession>
<dbReference type="EMBL" id="FCOI02000012">
    <property type="protein sequence ID" value="SAK66665.1"/>
    <property type="molecule type" value="Genomic_DNA"/>
</dbReference>
<comment type="similarity">
    <text evidence="1">Belongs to the HipA Ser/Thr kinase family.</text>
</comment>
<evidence type="ECO:0000259" key="5">
    <source>
        <dbReference type="Pfam" id="PF07804"/>
    </source>
</evidence>
<feature type="compositionally biased region" description="Basic residues" evidence="4">
    <location>
        <begin position="17"/>
        <end position="26"/>
    </location>
</feature>
<evidence type="ECO:0000259" key="6">
    <source>
        <dbReference type="Pfam" id="PF13657"/>
    </source>
</evidence>
<dbReference type="InterPro" id="IPR017508">
    <property type="entry name" value="HipA_N1"/>
</dbReference>
<feature type="domain" description="HipA N-terminal subdomain 1" evidence="6">
    <location>
        <begin position="35"/>
        <end position="145"/>
    </location>
</feature>
<evidence type="ECO:0000256" key="4">
    <source>
        <dbReference type="SAM" id="MobiDB-lite"/>
    </source>
</evidence>
<evidence type="ECO:0000313" key="8">
    <source>
        <dbReference type="Proteomes" id="UP000054624"/>
    </source>
</evidence>
<reference evidence="8" key="1">
    <citation type="submission" date="2016-01" db="EMBL/GenBank/DDBJ databases">
        <authorList>
            <person name="Peeters Charlotte."/>
        </authorList>
    </citation>
    <scope>NUCLEOTIDE SEQUENCE [LARGE SCALE GENOMIC DNA]</scope>
</reference>
<evidence type="ECO:0000256" key="3">
    <source>
        <dbReference type="ARBA" id="ARBA00022777"/>
    </source>
</evidence>
<dbReference type="RefSeq" id="WP_082864470.1">
    <property type="nucleotide sequence ID" value="NZ_FCOI02000012.1"/>
</dbReference>
<dbReference type="Pfam" id="PF13657">
    <property type="entry name" value="Couple_hipA"/>
    <property type="match status" value="1"/>
</dbReference>
<feature type="domain" description="HipA-like C-terminal" evidence="5">
    <location>
        <begin position="194"/>
        <end position="426"/>
    </location>
</feature>
<keyword evidence="2" id="KW-0808">Transferase</keyword>
<dbReference type="GO" id="GO:0005829">
    <property type="term" value="C:cytosol"/>
    <property type="evidence" value="ECO:0007669"/>
    <property type="project" value="TreeGrafter"/>
</dbReference>
<feature type="region of interest" description="Disordered" evidence="4">
    <location>
        <begin position="1"/>
        <end position="26"/>
    </location>
</feature>
<gene>
    <name evidence="7" type="ORF">AWB76_03878</name>
</gene>
<dbReference type="GO" id="GO:0004674">
    <property type="term" value="F:protein serine/threonine kinase activity"/>
    <property type="evidence" value="ECO:0007669"/>
    <property type="project" value="TreeGrafter"/>
</dbReference>
<organism evidence="7 8">
    <name type="scientific">Caballeronia temeraria</name>
    <dbReference type="NCBI Taxonomy" id="1777137"/>
    <lineage>
        <taxon>Bacteria</taxon>
        <taxon>Pseudomonadati</taxon>
        <taxon>Pseudomonadota</taxon>
        <taxon>Betaproteobacteria</taxon>
        <taxon>Burkholderiales</taxon>
        <taxon>Burkholderiaceae</taxon>
        <taxon>Caballeronia</taxon>
    </lineage>
</organism>
<keyword evidence="3" id="KW-0418">Kinase</keyword>
<dbReference type="STRING" id="1777137.AWB76_03878"/>
<evidence type="ECO:0000256" key="1">
    <source>
        <dbReference type="ARBA" id="ARBA00010164"/>
    </source>
</evidence>
<dbReference type="PANTHER" id="PTHR37419:SF8">
    <property type="entry name" value="TOXIN YJJJ"/>
    <property type="match status" value="1"/>
</dbReference>
<dbReference type="PANTHER" id="PTHR37419">
    <property type="entry name" value="SERINE/THREONINE-PROTEIN KINASE TOXIN HIPA"/>
    <property type="match status" value="1"/>
</dbReference>
<evidence type="ECO:0000256" key="2">
    <source>
        <dbReference type="ARBA" id="ARBA00022679"/>
    </source>
</evidence>
<dbReference type="Pfam" id="PF07804">
    <property type="entry name" value="HipA_C"/>
    <property type="match status" value="1"/>
</dbReference>
<feature type="compositionally biased region" description="Low complexity" evidence="4">
    <location>
        <begin position="1"/>
        <end position="16"/>
    </location>
</feature>
<protein>
    <submittedName>
        <fullName evidence="7">HipA domain-containing protein</fullName>
    </submittedName>
</protein>
<keyword evidence="8" id="KW-1185">Reference proteome</keyword>
<dbReference type="InterPro" id="IPR012893">
    <property type="entry name" value="HipA-like_C"/>
</dbReference>
<dbReference type="OrthoDB" id="9805913at2"/>
<dbReference type="Proteomes" id="UP000054624">
    <property type="component" value="Unassembled WGS sequence"/>
</dbReference>
<dbReference type="InterPro" id="IPR052028">
    <property type="entry name" value="HipA_Ser/Thr_kinase"/>
</dbReference>
<sequence>MATKQPATKKSTSTKTAPKKATQRTRPFRHVDLVEVHLWNQHIGSVALDPQYGFYVFGYTPEFAANGIEPSPLQMPVSDESYIFTDLPEATYKRLPAMLSDALPDDFGNALINRYMADQGIAARDVTALDRLAYMSNRAMGALVFKPARGPATHKPTAIQLSSLVEQARRAVKGVMDDDVHSNAALRSIIDVGTSAGGARAKAVIALNPETGEIRSGQLDAPDGFEHWLLKFDGMGDDHELGASQHYGRVEYAYHLMARAAGISMSDCRLLRENGRAHFMTRRFDREGKSGRNHMQTLCAMAHVDYKTKGTNSYSQLFSVMTQLNLPYEAMEEAFRRMVFNVMGRNCDDHTKNFSFLLREGSASWEFAPAYDVTFAHNPSGEWTSQHLMSVNGKFRDFTVDDLLVEADRFKVGTARSVIDEVRMAIRRWPEFADQADLPEDEMAFRQKQHLLLD</sequence>
<name>A0A158B9B7_9BURK</name>
<evidence type="ECO:0000313" key="7">
    <source>
        <dbReference type="EMBL" id="SAK66665.1"/>
    </source>
</evidence>